<dbReference type="AlphaFoldDB" id="A0A5N5T583"/>
<comment type="caution">
    <text evidence="2">The sequence shown here is derived from an EMBL/GenBank/DDBJ whole genome shotgun (WGS) entry which is preliminary data.</text>
</comment>
<keyword evidence="3" id="KW-1185">Reference proteome</keyword>
<dbReference type="InterPro" id="IPR055472">
    <property type="entry name" value="DUF7044"/>
</dbReference>
<evidence type="ECO:0000313" key="3">
    <source>
        <dbReference type="Proteomes" id="UP000326759"/>
    </source>
</evidence>
<accession>A0A5N5T583</accession>
<dbReference type="Proteomes" id="UP000326759">
    <property type="component" value="Unassembled WGS sequence"/>
</dbReference>
<proteinExistence type="predicted"/>
<sequence>MNKFVNLFCTFNLPKSFILISILNLFPFVRCNAQELVLFPESFQTIWYSREEGHDTQISFSETNVNLWGTPLAHSSYRQDVHDYIFKRPAGCFVCSRFYVRSWNVMERYDCEFKHHV</sequence>
<dbReference type="EMBL" id="SEYY01009616">
    <property type="protein sequence ID" value="KAB7501754.1"/>
    <property type="molecule type" value="Genomic_DNA"/>
</dbReference>
<dbReference type="Pfam" id="PF23071">
    <property type="entry name" value="DUF7044"/>
    <property type="match status" value="1"/>
</dbReference>
<reference evidence="2 3" key="1">
    <citation type="journal article" date="2019" name="PLoS Biol.">
        <title>Sex chromosomes control vertical transmission of feminizing Wolbachia symbionts in an isopod.</title>
        <authorList>
            <person name="Becking T."/>
            <person name="Chebbi M.A."/>
            <person name="Giraud I."/>
            <person name="Moumen B."/>
            <person name="Laverre T."/>
            <person name="Caubet Y."/>
            <person name="Peccoud J."/>
            <person name="Gilbert C."/>
            <person name="Cordaux R."/>
        </authorList>
    </citation>
    <scope>NUCLEOTIDE SEQUENCE [LARGE SCALE GENOMIC DNA]</scope>
    <source>
        <strain evidence="2">ANa2</strain>
        <tissue evidence="2">Whole body excluding digestive tract and cuticle</tissue>
    </source>
</reference>
<evidence type="ECO:0000259" key="1">
    <source>
        <dbReference type="Pfam" id="PF23071"/>
    </source>
</evidence>
<gene>
    <name evidence="2" type="ORF">Anas_07661</name>
</gene>
<organism evidence="2 3">
    <name type="scientific">Armadillidium nasatum</name>
    <dbReference type="NCBI Taxonomy" id="96803"/>
    <lineage>
        <taxon>Eukaryota</taxon>
        <taxon>Metazoa</taxon>
        <taxon>Ecdysozoa</taxon>
        <taxon>Arthropoda</taxon>
        <taxon>Crustacea</taxon>
        <taxon>Multicrustacea</taxon>
        <taxon>Malacostraca</taxon>
        <taxon>Eumalacostraca</taxon>
        <taxon>Peracarida</taxon>
        <taxon>Isopoda</taxon>
        <taxon>Oniscidea</taxon>
        <taxon>Crinocheta</taxon>
        <taxon>Armadillidiidae</taxon>
        <taxon>Armadillidium</taxon>
    </lineage>
</organism>
<evidence type="ECO:0000313" key="2">
    <source>
        <dbReference type="EMBL" id="KAB7501754.1"/>
    </source>
</evidence>
<protein>
    <recommendedName>
        <fullName evidence="1">DUF7044 domain-containing protein</fullName>
    </recommendedName>
</protein>
<name>A0A5N5T583_9CRUS</name>
<feature type="domain" description="DUF7044" evidence="1">
    <location>
        <begin position="38"/>
        <end position="108"/>
    </location>
</feature>